<evidence type="ECO:0000259" key="1">
    <source>
        <dbReference type="Pfam" id="PF19277"/>
    </source>
</evidence>
<dbReference type="GO" id="GO:0006072">
    <property type="term" value="P:glycerol-3-phosphate metabolic process"/>
    <property type="evidence" value="ECO:0007669"/>
    <property type="project" value="TreeGrafter"/>
</dbReference>
<protein>
    <submittedName>
        <fullName evidence="2">Glycerol-3-phosphate acyltransferase 2, mitochondrial</fullName>
    </submittedName>
</protein>
<dbReference type="InterPro" id="IPR045520">
    <property type="entry name" value="GPAT/DHAPAT_C"/>
</dbReference>
<keyword evidence="3" id="KW-1185">Reference proteome</keyword>
<dbReference type="PANTHER" id="PTHR12563">
    <property type="entry name" value="GLYCEROL-3-PHOSPHATE ACYLTRANSFERASE"/>
    <property type="match status" value="1"/>
</dbReference>
<dbReference type="Proteomes" id="UP000472268">
    <property type="component" value="Chromosome 4"/>
</dbReference>
<evidence type="ECO:0000313" key="2">
    <source>
        <dbReference type="Ensembl" id="ENSSSUP00005005553.1"/>
    </source>
</evidence>
<accession>A0A673T104</accession>
<dbReference type="InterPro" id="IPR022284">
    <property type="entry name" value="GPAT/DHAPAT"/>
</dbReference>
<dbReference type="GO" id="GO:0006631">
    <property type="term" value="P:fatty acid metabolic process"/>
    <property type="evidence" value="ECO:0007669"/>
    <property type="project" value="TreeGrafter"/>
</dbReference>
<reference evidence="2" key="3">
    <citation type="submission" date="2025-09" db="UniProtKB">
        <authorList>
            <consortium name="Ensembl"/>
        </authorList>
    </citation>
    <scope>IDENTIFICATION</scope>
</reference>
<dbReference type="GO" id="GO:0008654">
    <property type="term" value="P:phospholipid biosynthetic process"/>
    <property type="evidence" value="ECO:0007669"/>
    <property type="project" value="TreeGrafter"/>
</dbReference>
<evidence type="ECO:0000313" key="3">
    <source>
        <dbReference type="Proteomes" id="UP000472268"/>
    </source>
</evidence>
<dbReference type="AlphaFoldDB" id="A0A673T104"/>
<dbReference type="PANTHER" id="PTHR12563:SF15">
    <property type="entry name" value="GLYCEROL-3-PHOSPHATE ACYLTRANSFERASE 2, MITOCHONDRIAL"/>
    <property type="match status" value="1"/>
</dbReference>
<dbReference type="GO" id="GO:0004366">
    <property type="term" value="F:glycerol-3-phosphate O-acyltransferase activity"/>
    <property type="evidence" value="ECO:0007669"/>
    <property type="project" value="TreeGrafter"/>
</dbReference>
<dbReference type="GO" id="GO:0034587">
    <property type="term" value="P:piRNA processing"/>
    <property type="evidence" value="ECO:0007669"/>
    <property type="project" value="TreeGrafter"/>
</dbReference>
<gene>
    <name evidence="2" type="primary">GPAT2</name>
</gene>
<dbReference type="GO" id="GO:0031966">
    <property type="term" value="C:mitochondrial membrane"/>
    <property type="evidence" value="ECO:0007669"/>
    <property type="project" value="TreeGrafter"/>
</dbReference>
<feature type="domain" description="GPAT/DHAPAT C-terminal" evidence="1">
    <location>
        <begin position="300"/>
        <end position="640"/>
    </location>
</feature>
<name>A0A673T104_SURSU</name>
<dbReference type="Ensembl" id="ENSSSUT00005006424.1">
    <property type="protein sequence ID" value="ENSSSUP00005005553.1"/>
    <property type="gene ID" value="ENSSSUG00005003565.1"/>
</dbReference>
<organism evidence="2 3">
    <name type="scientific">Suricata suricatta</name>
    <name type="common">Meerkat</name>
    <dbReference type="NCBI Taxonomy" id="37032"/>
    <lineage>
        <taxon>Eukaryota</taxon>
        <taxon>Metazoa</taxon>
        <taxon>Chordata</taxon>
        <taxon>Craniata</taxon>
        <taxon>Vertebrata</taxon>
        <taxon>Euteleostomi</taxon>
        <taxon>Mammalia</taxon>
        <taxon>Eutheria</taxon>
        <taxon>Laurasiatheria</taxon>
        <taxon>Carnivora</taxon>
        <taxon>Feliformia</taxon>
        <taxon>Herpestidae</taxon>
        <taxon>Suricata</taxon>
    </lineage>
</organism>
<reference evidence="2 3" key="1">
    <citation type="submission" date="2019-05" db="EMBL/GenBank/DDBJ databases">
        <title>A Chromosome-scale Meerkat (S. suricatta) Genome Assembly.</title>
        <authorList>
            <person name="Dudchenko O."/>
            <person name="Lieberman Aiden E."/>
            <person name="Tung J."/>
            <person name="Barreiro L.B."/>
            <person name="Clutton-Brock T.H."/>
        </authorList>
    </citation>
    <scope>NUCLEOTIDE SEQUENCE [LARGE SCALE GENOMIC DNA]</scope>
</reference>
<dbReference type="Pfam" id="PF19277">
    <property type="entry name" value="GPAT_C"/>
    <property type="match status" value="1"/>
</dbReference>
<reference evidence="2" key="2">
    <citation type="submission" date="2025-08" db="UniProtKB">
        <authorList>
            <consortium name="Ensembl"/>
        </authorList>
    </citation>
    <scope>IDENTIFICATION</scope>
</reference>
<dbReference type="GO" id="GO:0019432">
    <property type="term" value="P:triglyceride biosynthetic process"/>
    <property type="evidence" value="ECO:0007669"/>
    <property type="project" value="TreeGrafter"/>
</dbReference>
<proteinExistence type="predicted"/>
<sequence>TDTMLEARLQTTNRNTQNSRETSLWSSGFGMKLEAVTPFLGKYRPFVGRCCQTCTPKSWESLFHRGIMDLGFHNAILVKEENTRFRGWLVRRLCYFLWSLEQHIPSCPDAPQKIMESTGVQNVIAGRDPGGAGEGQVPELVKKEVQRILGHMQAPPRPFLLRLFSWALLRFLNRVFLSVQLHKGQMKMVHKAAQAGLPLVLLSTHKSLLDGILLPFVLLSQGLGVLRVAWEPRTCSSTLRALLKKLGGLFLPPEANLTLDNSEGVLARAVVRAASAPLGLWTGALAVLRILRGSGSSHRACVRVHLAQPFSLQEYTINARSCWGSRQTLEQLLQPIVLGQCTVVPDMEKEQEWTPATGPLLALKEEDQLLVRRLSHHVLNASVMSSAVMSTTIMATLLLFKHQKLLGEFSWLTEETLLRGFDVGFSGQLRCLVQHTLSLLQAHVTLLHVHQGDLLVVPRPGPGLTHLAHLSAELLPAFLSEAVGACAVRGLLAGRVPPEGPWELQGIELLSQNELYHQILLLLHLLPQDLLLLQPCQSSYCYCQEVLDRLIQCGLLVAEETPGSRPACDTGRKRLSAKLLWKPSGDFTDSDSDDFEEAEGRFFRLSQQSRCPDFFLFLCRLLSPLLKAFAQAATFLHQGQLPDTESGYTEQLYQFLQASAQEDGFF</sequence>